<sequence>MAHTPHGSERKSTGLIAFTLAGLLALLLGFAGLFGKSDWNPVVSVAEGTAQDIAKASIGVYISLRAINAVLSTAQEIEVGASMVGQASLQPLKVLEPVDDTVERVADVVFLVATGAALAGIGLAPVVSIGLVALGAGLLGKLGLHLAPSLARTLKPVCDKGITLGLAVGLAIPLMFFLGVWVGERATAAQMNAAVEELDAIAQQANILIGTGATDKQEMPEAEDKTSGVLTWLGDQVAGVSDGVSGAFGQSSRYLEAAQVFVDEADTILEASLVIIGIFTLRMLILPIILFLGAMALLRTMPRRGA</sequence>
<keyword evidence="3" id="KW-1185">Reference proteome</keyword>
<dbReference type="Proteomes" id="UP000007029">
    <property type="component" value="Plasmid pTB2"/>
</dbReference>
<feature type="transmembrane region" description="Helical" evidence="1">
    <location>
        <begin position="161"/>
        <end position="182"/>
    </location>
</feature>
<feature type="transmembrane region" description="Helical" evidence="1">
    <location>
        <begin position="273"/>
        <end position="298"/>
    </location>
</feature>
<evidence type="ECO:0000313" key="2">
    <source>
        <dbReference type="EMBL" id="ABI93464.1"/>
    </source>
</evidence>
<dbReference type="EMBL" id="CP000465">
    <property type="protein sequence ID" value="ABI93464.1"/>
    <property type="molecule type" value="Genomic_DNA"/>
</dbReference>
<dbReference type="AlphaFoldDB" id="Q07GD5"/>
<organism evidence="2 3">
    <name type="scientific">Roseobacter denitrificans (strain ATCC 33942 / OCh 114)</name>
    <name type="common">Erythrobacter sp. (strain OCh 114)</name>
    <name type="synonym">Roseobacter denitrificans</name>
    <dbReference type="NCBI Taxonomy" id="375451"/>
    <lineage>
        <taxon>Bacteria</taxon>
        <taxon>Pseudomonadati</taxon>
        <taxon>Pseudomonadota</taxon>
        <taxon>Alphaproteobacteria</taxon>
        <taxon>Rhodobacterales</taxon>
        <taxon>Roseobacteraceae</taxon>
        <taxon>Roseobacter</taxon>
    </lineage>
</organism>
<dbReference type="eggNOG" id="ENOG502ZFH2">
    <property type="taxonomic scope" value="Bacteria"/>
</dbReference>
<protein>
    <submittedName>
        <fullName evidence="2">Uncharacterized protein</fullName>
    </submittedName>
</protein>
<keyword evidence="2" id="KW-0614">Plasmid</keyword>
<feature type="transmembrane region" description="Helical" evidence="1">
    <location>
        <begin position="108"/>
        <end position="140"/>
    </location>
</feature>
<dbReference type="HOGENOM" id="CLU_946222_0_0_5"/>
<dbReference type="OrthoDB" id="7841833at2"/>
<keyword evidence="1" id="KW-0472">Membrane</keyword>
<gene>
    <name evidence="2" type="ordered locus">RD1_B0056</name>
</gene>
<dbReference type="RefSeq" id="WP_011655520.1">
    <property type="nucleotide sequence ID" value="NC_008387.1"/>
</dbReference>
<evidence type="ECO:0000256" key="1">
    <source>
        <dbReference type="SAM" id="Phobius"/>
    </source>
</evidence>
<accession>Q07GD5</accession>
<reference evidence="2 3" key="1">
    <citation type="journal article" date="2007" name="J. Bacteriol.">
        <title>The complete genome sequence of Roseobacter denitrificans reveals a mixotrophic rather than photosynthetic metabolism.</title>
        <authorList>
            <person name="Swingley W.D."/>
            <person name="Sadekar S."/>
            <person name="Mastrian S.D."/>
            <person name="Matthies H.J."/>
            <person name="Hao J."/>
            <person name="Ramos H."/>
            <person name="Acharya C.R."/>
            <person name="Conrad A.L."/>
            <person name="Taylor H.L."/>
            <person name="Dejesa L.C."/>
            <person name="Shah M.K."/>
            <person name="O'huallachain M.E."/>
            <person name="Lince M.T."/>
            <person name="Blankenship R.E."/>
            <person name="Beatty J.T."/>
            <person name="Touchman J.W."/>
        </authorList>
    </citation>
    <scope>NUCLEOTIDE SEQUENCE [LARGE SCALE GENOMIC DNA]</scope>
    <source>
        <strain evidence="3">ATCC 33942 / OCh 114</strain>
        <plasmid evidence="2 3">pTB2</plasmid>
    </source>
</reference>
<evidence type="ECO:0000313" key="3">
    <source>
        <dbReference type="Proteomes" id="UP000007029"/>
    </source>
</evidence>
<proteinExistence type="predicted"/>
<name>Q07GD5_ROSDO</name>
<keyword evidence="1" id="KW-1133">Transmembrane helix</keyword>
<feature type="transmembrane region" description="Helical" evidence="1">
    <location>
        <begin position="12"/>
        <end position="34"/>
    </location>
</feature>
<keyword evidence="1" id="KW-0812">Transmembrane</keyword>
<geneLocation type="plasmid" evidence="2 3">
    <name>pTB2</name>
</geneLocation>
<dbReference type="KEGG" id="rde:RD1_B0056"/>